<evidence type="ECO:0000313" key="2">
    <source>
        <dbReference type="EMBL" id="QJA82712.1"/>
    </source>
</evidence>
<evidence type="ECO:0000313" key="1">
    <source>
        <dbReference type="EMBL" id="QJA65015.1"/>
    </source>
</evidence>
<proteinExistence type="predicted"/>
<evidence type="ECO:0008006" key="3">
    <source>
        <dbReference type="Google" id="ProtNLM"/>
    </source>
</evidence>
<sequence length="106" mass="12158">MIVKVPRSIKIGNFNFKVKFTEHLKVDDNWRGSCNQRKGLIEIDPIAGNSMNRTLIHEVVHMIDFNYECGFDEDTTSRIANGVSELIFDNLGVELDWSGIDELEEK</sequence>
<protein>
    <recommendedName>
        <fullName evidence="3">SprT-like domain-containing protein</fullName>
    </recommendedName>
</protein>
<dbReference type="EMBL" id="MT142494">
    <property type="protein sequence ID" value="QJA82712.1"/>
    <property type="molecule type" value="Genomic_DNA"/>
</dbReference>
<dbReference type="AlphaFoldDB" id="A0A6M3KLG6"/>
<organism evidence="2">
    <name type="scientific">viral metagenome</name>
    <dbReference type="NCBI Taxonomy" id="1070528"/>
    <lineage>
        <taxon>unclassified sequences</taxon>
        <taxon>metagenomes</taxon>
        <taxon>organismal metagenomes</taxon>
    </lineage>
</organism>
<reference evidence="2" key="1">
    <citation type="submission" date="2020-03" db="EMBL/GenBank/DDBJ databases">
        <title>The deep terrestrial virosphere.</title>
        <authorList>
            <person name="Holmfeldt K."/>
            <person name="Nilsson E."/>
            <person name="Simone D."/>
            <person name="Lopez-Fernandez M."/>
            <person name="Wu X."/>
            <person name="de Brujin I."/>
            <person name="Lundin D."/>
            <person name="Andersson A."/>
            <person name="Bertilsson S."/>
            <person name="Dopson M."/>
        </authorList>
    </citation>
    <scope>NUCLEOTIDE SEQUENCE</scope>
    <source>
        <strain evidence="2">MM415A00374</strain>
        <strain evidence="1">MM415B00446</strain>
    </source>
</reference>
<accession>A0A6M3KLG6</accession>
<gene>
    <name evidence="2" type="ORF">MM415A00374_0024</name>
    <name evidence="1" type="ORF">MM415B00446_0039</name>
</gene>
<dbReference type="EMBL" id="MT141530">
    <property type="protein sequence ID" value="QJA65015.1"/>
    <property type="molecule type" value="Genomic_DNA"/>
</dbReference>
<name>A0A6M3KLG6_9ZZZZ</name>